<keyword evidence="9" id="KW-1185">Reference proteome</keyword>
<accession>A0A366Y280</accession>
<protein>
    <recommendedName>
        <fullName evidence="7">Gram-positive cocci surface proteins LPxTG domain-containing protein</fullName>
    </recommendedName>
</protein>
<gene>
    <name evidence="8" type="ORF">DS031_03650</name>
</gene>
<keyword evidence="6" id="KW-0812">Transmembrane</keyword>
<evidence type="ECO:0000256" key="6">
    <source>
        <dbReference type="SAM" id="Phobius"/>
    </source>
</evidence>
<evidence type="ECO:0000256" key="2">
    <source>
        <dbReference type="ARBA" id="ARBA00022512"/>
    </source>
</evidence>
<keyword evidence="5" id="KW-0572">Peptidoglycan-anchor</keyword>
<dbReference type="EMBL" id="QOCW01000002">
    <property type="protein sequence ID" value="RBW71099.1"/>
    <property type="molecule type" value="Genomic_DNA"/>
</dbReference>
<dbReference type="AlphaFoldDB" id="A0A366Y280"/>
<feature type="transmembrane region" description="Helical" evidence="6">
    <location>
        <begin position="136"/>
        <end position="155"/>
    </location>
</feature>
<organism evidence="8 9">
    <name type="scientific">Bacillus taeanensis</name>
    <dbReference type="NCBI Taxonomy" id="273032"/>
    <lineage>
        <taxon>Bacteria</taxon>
        <taxon>Bacillati</taxon>
        <taxon>Bacillota</taxon>
        <taxon>Bacilli</taxon>
        <taxon>Bacillales</taxon>
        <taxon>Bacillaceae</taxon>
        <taxon>Bacillus</taxon>
    </lineage>
</organism>
<evidence type="ECO:0000256" key="1">
    <source>
        <dbReference type="ARBA" id="ARBA00004168"/>
    </source>
</evidence>
<evidence type="ECO:0000259" key="7">
    <source>
        <dbReference type="Pfam" id="PF00746"/>
    </source>
</evidence>
<dbReference type="InterPro" id="IPR019931">
    <property type="entry name" value="LPXTG_anchor"/>
</dbReference>
<evidence type="ECO:0000256" key="4">
    <source>
        <dbReference type="ARBA" id="ARBA00022729"/>
    </source>
</evidence>
<dbReference type="OrthoDB" id="1267107at2"/>
<dbReference type="Pfam" id="PF00746">
    <property type="entry name" value="Gram_pos_anchor"/>
    <property type="match status" value="1"/>
</dbReference>
<feature type="domain" description="Gram-positive cocci surface proteins LPxTG" evidence="7">
    <location>
        <begin position="123"/>
        <end position="159"/>
    </location>
</feature>
<sequence length="162" mass="18786">MELEQQFKDFIYQETMEDGQLKNYDSMDKLEQDLKGIMVWPLADHYLDTFFYEENGNVYLESRDGPISLMTDQEYSLEKMNENHYKLTQSGNNELRGDYTLTIHYKYEAGKWVFGDRMDNVESDNGGQLPDTATSLPLMLVVGGAFIVLGALFMIRRKHVSV</sequence>
<dbReference type="Proteomes" id="UP000253314">
    <property type="component" value="Unassembled WGS sequence"/>
</dbReference>
<keyword evidence="6" id="KW-1133">Transmembrane helix</keyword>
<evidence type="ECO:0000256" key="5">
    <source>
        <dbReference type="ARBA" id="ARBA00023088"/>
    </source>
</evidence>
<comment type="caution">
    <text evidence="8">The sequence shown here is derived from an EMBL/GenBank/DDBJ whole genome shotgun (WGS) entry which is preliminary data.</text>
</comment>
<keyword evidence="6" id="KW-0472">Membrane</keyword>
<dbReference type="RefSeq" id="WP_113804579.1">
    <property type="nucleotide sequence ID" value="NZ_QOCW01000002.1"/>
</dbReference>
<keyword evidence="4" id="KW-0732">Signal</keyword>
<proteinExistence type="predicted"/>
<comment type="subcellular location">
    <subcellularLocation>
        <location evidence="1">Secreted</location>
        <location evidence="1">Cell wall</location>
        <topology evidence="1">Peptidoglycan-anchor</topology>
    </subcellularLocation>
</comment>
<evidence type="ECO:0000313" key="8">
    <source>
        <dbReference type="EMBL" id="RBW71099.1"/>
    </source>
</evidence>
<evidence type="ECO:0000256" key="3">
    <source>
        <dbReference type="ARBA" id="ARBA00022525"/>
    </source>
</evidence>
<evidence type="ECO:0000313" key="9">
    <source>
        <dbReference type="Proteomes" id="UP000253314"/>
    </source>
</evidence>
<name>A0A366Y280_9BACI</name>
<keyword evidence="3" id="KW-0964">Secreted</keyword>
<keyword evidence="2" id="KW-0134">Cell wall</keyword>
<dbReference type="NCBIfam" id="TIGR01167">
    <property type="entry name" value="LPXTG_anchor"/>
    <property type="match status" value="1"/>
</dbReference>
<reference evidence="8 9" key="1">
    <citation type="submission" date="2018-07" db="EMBL/GenBank/DDBJ databases">
        <title>Lottiidibacillus patelloidae gen. nov., sp. nov., isolated from the intestinal tract of a marine limpet and the reclassification of B. taeanensis BH030017T, B. algicola KMM 3737T and B. hwajinpoensis SW-72T as genus Lottiidibacillus.</title>
        <authorList>
            <person name="Liu R."/>
            <person name="Huang Z."/>
        </authorList>
    </citation>
    <scope>NUCLEOTIDE SEQUENCE [LARGE SCALE GENOMIC DNA]</scope>
    <source>
        <strain evidence="8 9">BH030017</strain>
    </source>
</reference>